<dbReference type="AlphaFoldDB" id="A0A0D2CPW0"/>
<dbReference type="Proteomes" id="UP000054466">
    <property type="component" value="Unassembled WGS sequence"/>
</dbReference>
<protein>
    <submittedName>
        <fullName evidence="2">Uncharacterized protein</fullName>
    </submittedName>
</protein>
<dbReference type="OrthoDB" id="4147652at2759"/>
<organism evidence="2 3">
    <name type="scientific">Cladophialophora immunda</name>
    <dbReference type="NCBI Taxonomy" id="569365"/>
    <lineage>
        <taxon>Eukaryota</taxon>
        <taxon>Fungi</taxon>
        <taxon>Dikarya</taxon>
        <taxon>Ascomycota</taxon>
        <taxon>Pezizomycotina</taxon>
        <taxon>Eurotiomycetes</taxon>
        <taxon>Chaetothyriomycetidae</taxon>
        <taxon>Chaetothyriales</taxon>
        <taxon>Herpotrichiellaceae</taxon>
        <taxon>Cladophialophora</taxon>
    </lineage>
</organism>
<dbReference type="HOGENOM" id="CLU_049050_0_0_1"/>
<evidence type="ECO:0000313" key="2">
    <source>
        <dbReference type="EMBL" id="KIW25614.1"/>
    </source>
</evidence>
<keyword evidence="3" id="KW-1185">Reference proteome</keyword>
<feature type="compositionally biased region" description="Polar residues" evidence="1">
    <location>
        <begin position="1"/>
        <end position="15"/>
    </location>
</feature>
<evidence type="ECO:0000256" key="1">
    <source>
        <dbReference type="SAM" id="MobiDB-lite"/>
    </source>
</evidence>
<dbReference type="RefSeq" id="XP_016245830.1">
    <property type="nucleotide sequence ID" value="XM_016395974.1"/>
</dbReference>
<evidence type="ECO:0000313" key="3">
    <source>
        <dbReference type="Proteomes" id="UP000054466"/>
    </source>
</evidence>
<dbReference type="EMBL" id="KN847044">
    <property type="protein sequence ID" value="KIW25614.1"/>
    <property type="molecule type" value="Genomic_DNA"/>
</dbReference>
<sequence>MDSEGSLDSSGSPISQRHDYPFVSQPEQSTAATQQSSTGIEQARTYLQQLYNPQLTAPDYDPEKVFICRISGREWSHLREEFDLDGSRSEERYKWPRFSYNTATSTLKIYAMPHRLHETIVRLVNKHLNRLFEQVLPKSLEEKIRCYTNLDLDGFKEEYGDSMKVPDVAIFEEDENAETDDLKWALQVGFSQNYDFLQEDIRLLLIGQPTCSMVFLVNITESPTYRCPLDFDFDLCEELNIPQNGDEILKKDFSVEGEFGPVTFKGHQWVGEITAFVEIWTRHPGTGEPRRKRGHRMDIIPAATNSSLQCRLRDFLSMIDGDQETSFDWDRIRTELKASLQTLALSRCRRWLRESRNRAGENDPSYKPSGTGS</sequence>
<feature type="compositionally biased region" description="Polar residues" evidence="1">
    <location>
        <begin position="25"/>
        <end position="39"/>
    </location>
</feature>
<name>A0A0D2CPW0_9EURO</name>
<dbReference type="GeneID" id="27347974"/>
<proteinExistence type="predicted"/>
<gene>
    <name evidence="2" type="ORF">PV07_08780</name>
</gene>
<dbReference type="VEuPathDB" id="FungiDB:PV07_08780"/>
<reference evidence="2 3" key="1">
    <citation type="submission" date="2015-01" db="EMBL/GenBank/DDBJ databases">
        <title>The Genome Sequence of Cladophialophora immunda CBS83496.</title>
        <authorList>
            <consortium name="The Broad Institute Genomics Platform"/>
            <person name="Cuomo C."/>
            <person name="de Hoog S."/>
            <person name="Gorbushina A."/>
            <person name="Stielow B."/>
            <person name="Teixiera M."/>
            <person name="Abouelleil A."/>
            <person name="Chapman S.B."/>
            <person name="Priest M."/>
            <person name="Young S.K."/>
            <person name="Wortman J."/>
            <person name="Nusbaum C."/>
            <person name="Birren B."/>
        </authorList>
    </citation>
    <scope>NUCLEOTIDE SEQUENCE [LARGE SCALE GENOMIC DNA]</scope>
    <source>
        <strain evidence="2 3">CBS 83496</strain>
    </source>
</reference>
<accession>A0A0D2CPW0</accession>
<feature type="region of interest" description="Disordered" evidence="1">
    <location>
        <begin position="1"/>
        <end position="39"/>
    </location>
</feature>